<dbReference type="Pfam" id="PF22491">
    <property type="entry name" value="DUF6988"/>
    <property type="match status" value="1"/>
</dbReference>
<protein>
    <submittedName>
        <fullName evidence="1">Uncharacterized protein</fullName>
    </submittedName>
</protein>
<proteinExistence type="predicted"/>
<reference evidence="1 2" key="1">
    <citation type="submission" date="2017-01" db="EMBL/GenBank/DDBJ databases">
        <title>Genome sequencing of Rhodoferax fermentans JCM 7819.</title>
        <authorList>
            <person name="Kim Y.J."/>
            <person name="Farh M.E.-A."/>
            <person name="Yang D.-C."/>
        </authorList>
    </citation>
    <scope>NUCLEOTIDE SEQUENCE [LARGE SCALE GENOMIC DNA]</scope>
    <source>
        <strain evidence="1 2">JCM 7819</strain>
    </source>
</reference>
<organism evidence="1 2">
    <name type="scientific">Rhodoferax fermentans</name>
    <dbReference type="NCBI Taxonomy" id="28066"/>
    <lineage>
        <taxon>Bacteria</taxon>
        <taxon>Pseudomonadati</taxon>
        <taxon>Pseudomonadota</taxon>
        <taxon>Betaproteobacteria</taxon>
        <taxon>Burkholderiales</taxon>
        <taxon>Comamonadaceae</taxon>
        <taxon>Rhodoferax</taxon>
    </lineage>
</organism>
<dbReference type="AlphaFoldDB" id="A0A1T1ANL7"/>
<dbReference type="Proteomes" id="UP000190750">
    <property type="component" value="Unassembled WGS sequence"/>
</dbReference>
<sequence>MNASTVDQTSAAIGLPADLARILALSAEFDEDVSALLNSGWNASTQRLAISMAYCKAALEHAISQRVLIEVGLHGTALSLVRLHFEAVVRAAWVLQGANDEWVTKFCTPVPDGDFSEPQMGPPIPAMLDAIKKYAPDAAREFARLNETVKVMHSFVHGGAHLVVHALRGYPPGKLVSVLQNRNLLTLQLTNVIVIGSQNPQLRGMVGKLGKKHAGCMPPLVAG</sequence>
<gene>
    <name evidence="1" type="ORF">RF819_02555</name>
</gene>
<name>A0A1T1ANL7_RHOFE</name>
<comment type="caution">
    <text evidence="1">The sequence shown here is derived from an EMBL/GenBank/DDBJ whole genome shotgun (WGS) entry which is preliminary data.</text>
</comment>
<evidence type="ECO:0000313" key="1">
    <source>
        <dbReference type="EMBL" id="OOV05731.1"/>
    </source>
</evidence>
<evidence type="ECO:0000313" key="2">
    <source>
        <dbReference type="Proteomes" id="UP000190750"/>
    </source>
</evidence>
<dbReference type="RefSeq" id="WP_078363513.1">
    <property type="nucleotide sequence ID" value="NZ_MTJN01000002.1"/>
</dbReference>
<accession>A0A1T1ANL7</accession>
<dbReference type="InterPro" id="IPR054257">
    <property type="entry name" value="DUF6988"/>
</dbReference>
<keyword evidence="2" id="KW-1185">Reference proteome</keyword>
<dbReference type="EMBL" id="MTJN01000002">
    <property type="protein sequence ID" value="OOV05731.1"/>
    <property type="molecule type" value="Genomic_DNA"/>
</dbReference>